<reference evidence="2" key="1">
    <citation type="journal article" date="2022" name="Nat. Commun.">
        <title>Chromosome evolution and the genetic basis of agronomically important traits in greater yam.</title>
        <authorList>
            <person name="Bredeson J.V."/>
            <person name="Lyons J.B."/>
            <person name="Oniyinde I.O."/>
            <person name="Okereke N.R."/>
            <person name="Kolade O."/>
            <person name="Nnabue I."/>
            <person name="Nwadili C.O."/>
            <person name="Hribova E."/>
            <person name="Parker M."/>
            <person name="Nwogha J."/>
            <person name="Shu S."/>
            <person name="Carlson J."/>
            <person name="Kariba R."/>
            <person name="Muthemba S."/>
            <person name="Knop K."/>
            <person name="Barton G.J."/>
            <person name="Sherwood A.V."/>
            <person name="Lopez-Montes A."/>
            <person name="Asiedu R."/>
            <person name="Jamnadass R."/>
            <person name="Muchugi A."/>
            <person name="Goodstein D."/>
            <person name="Egesi C.N."/>
            <person name="Featherston J."/>
            <person name="Asfaw A."/>
            <person name="Simpson G.G."/>
            <person name="Dolezel J."/>
            <person name="Hendre P.S."/>
            <person name="Van Deynze A."/>
            <person name="Kumar P.L."/>
            <person name="Obidiegwu J.E."/>
            <person name="Bhattacharjee R."/>
            <person name="Rokhsar D.S."/>
        </authorList>
    </citation>
    <scope>NUCLEOTIDE SEQUENCE [LARGE SCALE GENOMIC DNA]</scope>
    <source>
        <strain evidence="2">cv. TDa95/00328</strain>
    </source>
</reference>
<organism evidence="1 2">
    <name type="scientific">Dioscorea alata</name>
    <name type="common">Purple yam</name>
    <dbReference type="NCBI Taxonomy" id="55571"/>
    <lineage>
        <taxon>Eukaryota</taxon>
        <taxon>Viridiplantae</taxon>
        <taxon>Streptophyta</taxon>
        <taxon>Embryophyta</taxon>
        <taxon>Tracheophyta</taxon>
        <taxon>Spermatophyta</taxon>
        <taxon>Magnoliopsida</taxon>
        <taxon>Liliopsida</taxon>
        <taxon>Dioscoreales</taxon>
        <taxon>Dioscoreaceae</taxon>
        <taxon>Dioscorea</taxon>
    </lineage>
</organism>
<keyword evidence="2" id="KW-1185">Reference proteome</keyword>
<dbReference type="EMBL" id="CM037028">
    <property type="protein sequence ID" value="KAH7655686.1"/>
    <property type="molecule type" value="Genomic_DNA"/>
</dbReference>
<comment type="caution">
    <text evidence="1">The sequence shown here is derived from an EMBL/GenBank/DDBJ whole genome shotgun (WGS) entry which is preliminary data.</text>
</comment>
<gene>
    <name evidence="1" type="ORF">IHE45_18G027800</name>
</gene>
<evidence type="ECO:0000313" key="1">
    <source>
        <dbReference type="EMBL" id="KAH7655686.1"/>
    </source>
</evidence>
<proteinExistence type="predicted"/>
<protein>
    <submittedName>
        <fullName evidence="1">Uncharacterized protein</fullName>
    </submittedName>
</protein>
<evidence type="ECO:0000313" key="2">
    <source>
        <dbReference type="Proteomes" id="UP000827976"/>
    </source>
</evidence>
<dbReference type="Proteomes" id="UP000827976">
    <property type="component" value="Chromosome 18"/>
</dbReference>
<name>A0ACB7U5U2_DIOAL</name>
<accession>A0ACB7U5U2</accession>
<sequence length="344" mass="38826">MINIIELLERFPSIMTSSPVQLLLLTLLPLQLLSLASRLLNKPLAQRFNAARSALLLVSIPILLSAIFAFPNAEPSKDIAFSSELEKLKLKIDHLESILQENARILNSKTHHLDEEKKLAEALELKINSLERSLDSLKRSGSSGSSYSEIRISSLEEEVQLLWAESRGSNFDIHMLESKVIDAVKNLEAVASAADKLDNIVTEQWIQIQQLDQALQMAKIKVAKVHKKSASKFQIKGKNIKDKISEGIFYPFQEAVGLPDSFWLGNPVSSSLISQLLDLVRRIMSTTKNFHYELQYFVKHVMETNDFTVSFANEEVIFFLASAIFILPLINAWAFFWSLLRESG</sequence>